<evidence type="ECO:0000256" key="1">
    <source>
        <dbReference type="ARBA" id="ARBA00004371"/>
    </source>
</evidence>
<comment type="subcellular location">
    <subcellularLocation>
        <location evidence="1">Lysosome</location>
    </subcellularLocation>
</comment>
<dbReference type="KEGG" id="els:105027627"/>
<comment type="catalytic activity">
    <reaction evidence="11">
        <text>The recombinant human enzyme hydrolyzes synthetic endopeptidase substrates including Z-Phe-Arg-NHMec and Z-Arg-Arg-NHMec.</text>
        <dbReference type="EC" id="3.4.22.42"/>
    </reaction>
</comment>
<evidence type="ECO:0000256" key="7">
    <source>
        <dbReference type="ARBA" id="ARBA00023145"/>
    </source>
</evidence>
<dbReference type="GeneID" id="105027627"/>
<dbReference type="InterPro" id="IPR013201">
    <property type="entry name" value="Prot_inhib_I29"/>
</dbReference>
<dbReference type="InterPro" id="IPR013128">
    <property type="entry name" value="Peptidase_C1A"/>
</dbReference>
<reference evidence="18" key="2">
    <citation type="submission" date="2020-02" db="EMBL/GenBank/DDBJ databases">
        <title>Esox lucius (northern pike) genome, fEsoLuc1, primary haplotype.</title>
        <authorList>
            <person name="Myers G."/>
            <person name="Karagic N."/>
            <person name="Meyer A."/>
            <person name="Pippel M."/>
            <person name="Reichard M."/>
            <person name="Winkler S."/>
            <person name="Tracey A."/>
            <person name="Sims Y."/>
            <person name="Howe K."/>
            <person name="Rhie A."/>
            <person name="Formenti G."/>
            <person name="Durbin R."/>
            <person name="Fedrigo O."/>
            <person name="Jarvis E.D."/>
        </authorList>
    </citation>
    <scope>NUCLEOTIDE SEQUENCE [LARGE SCALE GENOMIC DNA]</scope>
</reference>
<dbReference type="CDD" id="cd02248">
    <property type="entry name" value="Peptidase_C1A"/>
    <property type="match status" value="1"/>
</dbReference>
<keyword evidence="4 15" id="KW-0732">Signal</keyword>
<evidence type="ECO:0000256" key="9">
    <source>
        <dbReference type="ARBA" id="ARBA00023180"/>
    </source>
</evidence>
<evidence type="ECO:0000256" key="6">
    <source>
        <dbReference type="ARBA" id="ARBA00022807"/>
    </source>
</evidence>
<evidence type="ECO:0000256" key="12">
    <source>
        <dbReference type="ARBA" id="ARBA00053492"/>
    </source>
</evidence>
<dbReference type="SMART" id="SM00848">
    <property type="entry name" value="Inhibitor_I29"/>
    <property type="match status" value="1"/>
</dbReference>
<dbReference type="EC" id="3.4.22.42" evidence="13"/>
<dbReference type="CTD" id="1519"/>
<dbReference type="InterPro" id="IPR000668">
    <property type="entry name" value="Peptidase_C1A_C"/>
</dbReference>
<comment type="function">
    <text evidence="12">Proteolytic enzyme possibly involved in normal cellular protein degradation and turnover.</text>
</comment>
<dbReference type="Ensembl" id="ENSELUT00000032299.3">
    <property type="protein sequence ID" value="ENSELUP00000021586.1"/>
    <property type="gene ID" value="ENSELUG00000020644.3"/>
</dbReference>
<evidence type="ECO:0000256" key="3">
    <source>
        <dbReference type="ARBA" id="ARBA00022670"/>
    </source>
</evidence>
<evidence type="ECO:0000256" key="10">
    <source>
        <dbReference type="ARBA" id="ARBA00023228"/>
    </source>
</evidence>
<reference evidence="18" key="3">
    <citation type="submission" date="2025-08" db="UniProtKB">
        <authorList>
            <consortium name="Ensembl"/>
        </authorList>
    </citation>
    <scope>IDENTIFICATION</scope>
</reference>
<evidence type="ECO:0000256" key="15">
    <source>
        <dbReference type="SAM" id="SignalP"/>
    </source>
</evidence>
<dbReference type="InParanoid" id="A0A3P8YYF5"/>
<dbReference type="Gene3D" id="3.90.70.10">
    <property type="entry name" value="Cysteine proteinases"/>
    <property type="match status" value="1"/>
</dbReference>
<reference evidence="18" key="4">
    <citation type="submission" date="2025-09" db="UniProtKB">
        <authorList>
            <consortium name="Ensembl"/>
        </authorList>
    </citation>
    <scope>IDENTIFICATION</scope>
</reference>
<dbReference type="GeneTree" id="ENSGT00940000159253"/>
<dbReference type="GO" id="GO:0005764">
    <property type="term" value="C:lysosome"/>
    <property type="evidence" value="ECO:0007669"/>
    <property type="project" value="UniProtKB-SubCell"/>
</dbReference>
<dbReference type="RefSeq" id="XP_010898099.1">
    <property type="nucleotide sequence ID" value="XM_010899797.4"/>
</dbReference>
<feature type="domain" description="Peptidase C1A papain C-terminal" evidence="16">
    <location>
        <begin position="123"/>
        <end position="335"/>
    </location>
</feature>
<evidence type="ECO:0000256" key="2">
    <source>
        <dbReference type="ARBA" id="ARBA00008455"/>
    </source>
</evidence>
<organism evidence="18 19">
    <name type="scientific">Esox lucius</name>
    <name type="common">Northern pike</name>
    <dbReference type="NCBI Taxonomy" id="8010"/>
    <lineage>
        <taxon>Eukaryota</taxon>
        <taxon>Metazoa</taxon>
        <taxon>Chordata</taxon>
        <taxon>Craniata</taxon>
        <taxon>Vertebrata</taxon>
        <taxon>Euteleostomi</taxon>
        <taxon>Actinopterygii</taxon>
        <taxon>Neopterygii</taxon>
        <taxon>Teleostei</taxon>
        <taxon>Protacanthopterygii</taxon>
        <taxon>Esociformes</taxon>
        <taxon>Esocidae</taxon>
        <taxon>Esox</taxon>
    </lineage>
</organism>
<feature type="signal peptide" evidence="15">
    <location>
        <begin position="1"/>
        <end position="20"/>
    </location>
</feature>
<dbReference type="PANTHER" id="PTHR12411">
    <property type="entry name" value="CYSTEINE PROTEASE FAMILY C1-RELATED"/>
    <property type="match status" value="1"/>
</dbReference>
<dbReference type="OMA" id="QNGLCRY"/>
<protein>
    <recommendedName>
        <fullName evidence="14">Cathepsin O</fullName>
        <ecNumber evidence="13">3.4.22.42</ecNumber>
    </recommendedName>
</protein>
<dbReference type="FunCoup" id="A0A3P8YYF5">
    <property type="interactions" value="195"/>
</dbReference>
<dbReference type="SMART" id="SM00645">
    <property type="entry name" value="Pept_C1"/>
    <property type="match status" value="1"/>
</dbReference>
<dbReference type="InterPro" id="IPR039417">
    <property type="entry name" value="Peptidase_C1A_papain-like"/>
</dbReference>
<dbReference type="InterPro" id="IPR038765">
    <property type="entry name" value="Papain-like_cys_pep_sf"/>
</dbReference>
<dbReference type="PROSITE" id="PS00139">
    <property type="entry name" value="THIOL_PROTEASE_CYS"/>
    <property type="match status" value="1"/>
</dbReference>
<accession>A0A3P8YYF5</accession>
<reference evidence="19" key="1">
    <citation type="journal article" date="2014" name="PLoS ONE">
        <title>The genome and linkage map of the northern pike (Esox lucius): conserved synteny revealed between the salmonid sister group and the Neoteleostei.</title>
        <authorList>
            <person name="Rondeau E.B."/>
            <person name="Minkley D.R."/>
            <person name="Leong J.S."/>
            <person name="Messmer A.M."/>
            <person name="Jantzen J.R."/>
            <person name="von Schalburg K.R."/>
            <person name="Lemon C."/>
            <person name="Bird N.H."/>
            <person name="Koop B.F."/>
        </authorList>
    </citation>
    <scope>NUCLEOTIDE SEQUENCE</scope>
</reference>
<dbReference type="Proteomes" id="UP000265140">
    <property type="component" value="Chromosome 4"/>
</dbReference>
<dbReference type="AlphaFoldDB" id="A0A3P8YYF5"/>
<keyword evidence="6" id="KW-0788">Thiol protease</keyword>
<proteinExistence type="inferred from homology"/>
<evidence type="ECO:0000256" key="4">
    <source>
        <dbReference type="ARBA" id="ARBA00022729"/>
    </source>
</evidence>
<evidence type="ECO:0000256" key="11">
    <source>
        <dbReference type="ARBA" id="ARBA00051025"/>
    </source>
</evidence>
<gene>
    <name evidence="18" type="primary">CTSO</name>
</gene>
<dbReference type="OrthoDB" id="498368at2759"/>
<dbReference type="Pfam" id="PF08246">
    <property type="entry name" value="Inhibitor_I29"/>
    <property type="match status" value="1"/>
</dbReference>
<dbReference type="InterPro" id="IPR000169">
    <property type="entry name" value="Pept_cys_AS"/>
</dbReference>
<keyword evidence="7" id="KW-0865">Zymogen</keyword>
<dbReference type="Bgee" id="ENSELUG00000020644">
    <property type="expression patterns" value="Expressed in liver and 14 other cell types or tissues"/>
</dbReference>
<keyword evidence="5" id="KW-0378">Hydrolase</keyword>
<keyword evidence="19" id="KW-1185">Reference proteome</keyword>
<sequence>MTIATLFLIFLLNLLGDVTPKSRVWETVRKSNFSADTDVYFKSFRELFNRTYKLPSDYYRSKSYFKNSIKRHAYLNSFSATPNCAKYGINQFSDLSVKEFRELYLTASVATTLPYSGLKTGGLPAKFDWRDKGAVGPVQNQQACGGCWAFSVVGIIESAKARSVQPWEPLSVQQVIDCSYKNQGCNGGITTRALGWLNQTKLKLVKQSEYPFKAQTGICHFFPQSHDGVSVKDFAAYNFSGREKAMMGRLVAWGPLAVTVDALSWQDYLGGIIQHHCSYHHANHAVIVIGYDATGEVPYWIVQNSWGTSWGNEGYAYIKMGGNVCGIADSVSAVFL</sequence>
<evidence type="ECO:0000313" key="19">
    <source>
        <dbReference type="Proteomes" id="UP000265140"/>
    </source>
</evidence>
<dbReference type="Pfam" id="PF00112">
    <property type="entry name" value="Peptidase_C1"/>
    <property type="match status" value="1"/>
</dbReference>
<evidence type="ECO:0000256" key="5">
    <source>
        <dbReference type="ARBA" id="ARBA00022801"/>
    </source>
</evidence>
<comment type="similarity">
    <text evidence="2">Belongs to the peptidase C1 family.</text>
</comment>
<feature type="domain" description="Cathepsin propeptide inhibitor" evidence="17">
    <location>
        <begin position="41"/>
        <end position="100"/>
    </location>
</feature>
<name>A0A3P8YYF5_ESOLU</name>
<dbReference type="GO" id="GO:0006508">
    <property type="term" value="P:proteolysis"/>
    <property type="evidence" value="ECO:0007669"/>
    <property type="project" value="UniProtKB-KW"/>
</dbReference>
<keyword evidence="9" id="KW-0325">Glycoprotein</keyword>
<evidence type="ECO:0000256" key="13">
    <source>
        <dbReference type="ARBA" id="ARBA00066464"/>
    </source>
</evidence>
<dbReference type="GO" id="GO:0008234">
    <property type="term" value="F:cysteine-type peptidase activity"/>
    <property type="evidence" value="ECO:0007669"/>
    <property type="project" value="UniProtKB-KW"/>
</dbReference>
<keyword evidence="8" id="KW-1015">Disulfide bond</keyword>
<keyword evidence="10" id="KW-0458">Lysosome</keyword>
<feature type="chain" id="PRO_5018704951" description="Cathepsin O" evidence="15">
    <location>
        <begin position="21"/>
        <end position="336"/>
    </location>
</feature>
<evidence type="ECO:0000259" key="16">
    <source>
        <dbReference type="SMART" id="SM00645"/>
    </source>
</evidence>
<keyword evidence="3" id="KW-0645">Protease</keyword>
<dbReference type="FunFam" id="3.90.70.10:FF:000079">
    <property type="entry name" value="Cathepsin O"/>
    <property type="match status" value="1"/>
</dbReference>
<evidence type="ECO:0000256" key="8">
    <source>
        <dbReference type="ARBA" id="ARBA00023157"/>
    </source>
</evidence>
<evidence type="ECO:0000259" key="17">
    <source>
        <dbReference type="SMART" id="SM00848"/>
    </source>
</evidence>
<dbReference type="PRINTS" id="PR00705">
    <property type="entry name" value="PAPAIN"/>
</dbReference>
<evidence type="ECO:0000313" key="18">
    <source>
        <dbReference type="Ensembl" id="ENSELUP00000021586.1"/>
    </source>
</evidence>
<dbReference type="SUPFAM" id="SSF54001">
    <property type="entry name" value="Cysteine proteinases"/>
    <property type="match status" value="1"/>
</dbReference>
<dbReference type="STRING" id="8010.ENSELUP00000021586"/>
<evidence type="ECO:0000256" key="14">
    <source>
        <dbReference type="ARBA" id="ARBA00072046"/>
    </source>
</evidence>